<accession>A0ABZ1ED19</accession>
<protein>
    <recommendedName>
        <fullName evidence="3">RHIM domain-containing protein</fullName>
    </recommendedName>
</protein>
<evidence type="ECO:0000313" key="2">
    <source>
        <dbReference type="Proteomes" id="UP001334804"/>
    </source>
</evidence>
<reference evidence="1 2" key="1">
    <citation type="submission" date="2022-10" db="EMBL/GenBank/DDBJ databases">
        <title>The complete genomes of actinobacterial strains from the NBC collection.</title>
        <authorList>
            <person name="Joergensen T.S."/>
            <person name="Alvarez Arevalo M."/>
            <person name="Sterndorff E.B."/>
            <person name="Faurdal D."/>
            <person name="Vuksanovic O."/>
            <person name="Mourched A.-S."/>
            <person name="Charusanti P."/>
            <person name="Shaw S."/>
            <person name="Blin K."/>
            <person name="Weber T."/>
        </authorList>
    </citation>
    <scope>NUCLEOTIDE SEQUENCE [LARGE SCALE GENOMIC DNA]</scope>
    <source>
        <strain evidence="1 2">NBC 01809</strain>
    </source>
</reference>
<keyword evidence="2" id="KW-1185">Reference proteome</keyword>
<sequence>MDEINVIVGALAAGASAGVSGTATEAVKDSYQLLKTSLQRRFTGRAAALEQLAADETEPGVWQARIGQDLHDSGAVADQQILTAARELLALADPARAAQLNITVDTVNGAVGSFHAPVSFDQRTQLPPAPPAAG</sequence>
<gene>
    <name evidence="1" type="ORF">OIE14_25850</name>
</gene>
<dbReference type="RefSeq" id="WP_326563837.1">
    <property type="nucleotide sequence ID" value="NZ_CP109071.1"/>
</dbReference>
<evidence type="ECO:0008006" key="3">
    <source>
        <dbReference type="Google" id="ProtNLM"/>
    </source>
</evidence>
<proteinExistence type="predicted"/>
<organism evidence="1 2">
    <name type="scientific">Micromonospora peucetia</name>
    <dbReference type="NCBI Taxonomy" id="47871"/>
    <lineage>
        <taxon>Bacteria</taxon>
        <taxon>Bacillati</taxon>
        <taxon>Actinomycetota</taxon>
        <taxon>Actinomycetes</taxon>
        <taxon>Micromonosporales</taxon>
        <taxon>Micromonosporaceae</taxon>
        <taxon>Micromonospora</taxon>
    </lineage>
</organism>
<name>A0ABZ1ED19_9ACTN</name>
<dbReference type="Proteomes" id="UP001334804">
    <property type="component" value="Chromosome"/>
</dbReference>
<evidence type="ECO:0000313" key="1">
    <source>
        <dbReference type="EMBL" id="WSA31520.1"/>
    </source>
</evidence>
<dbReference type="EMBL" id="CP109071">
    <property type="protein sequence ID" value="WSA31520.1"/>
    <property type="molecule type" value="Genomic_DNA"/>
</dbReference>